<dbReference type="AlphaFoldDB" id="A0A6A5DVJ3"/>
<accession>A0A6A5DVJ3</accession>
<reference evidence="2 3" key="1">
    <citation type="submission" date="2019-06" db="EMBL/GenBank/DDBJ databases">
        <title>A chromosome-scale genome assembly of the European perch, Perca fluviatilis.</title>
        <authorList>
            <person name="Roques C."/>
            <person name="Zahm M."/>
            <person name="Cabau C."/>
            <person name="Klopp C."/>
            <person name="Bouchez O."/>
            <person name="Donnadieu C."/>
            <person name="Kuhl H."/>
            <person name="Gislard M."/>
            <person name="Guendouz S."/>
            <person name="Journot L."/>
            <person name="Haffray P."/>
            <person name="Bestin A."/>
            <person name="Morvezen R."/>
            <person name="Feron R."/>
            <person name="Wen M."/>
            <person name="Jouanno E."/>
            <person name="Herpin A."/>
            <person name="Schartl M."/>
            <person name="Postlethwait J."/>
            <person name="Schaerlinger B."/>
            <person name="Chardard D."/>
            <person name="Lecocq T."/>
            <person name="Poncet C."/>
            <person name="Jaffrelo L."/>
            <person name="Lampietro C."/>
            <person name="Guiguen Y."/>
        </authorList>
    </citation>
    <scope>NUCLEOTIDE SEQUENCE [LARGE SCALE GENOMIC DNA]</scope>
    <source>
        <tissue evidence="2">Blood</tissue>
    </source>
</reference>
<protein>
    <submittedName>
        <fullName evidence="2">Uncharacterized protein</fullName>
    </submittedName>
</protein>
<feature type="signal peptide" evidence="1">
    <location>
        <begin position="1"/>
        <end position="21"/>
    </location>
</feature>
<feature type="chain" id="PRO_5025330770" evidence="1">
    <location>
        <begin position="22"/>
        <end position="122"/>
    </location>
</feature>
<dbReference type="EMBL" id="VHII01000016">
    <property type="protein sequence ID" value="KAF1378431.1"/>
    <property type="molecule type" value="Genomic_DNA"/>
</dbReference>
<evidence type="ECO:0000256" key="1">
    <source>
        <dbReference type="SAM" id="SignalP"/>
    </source>
</evidence>
<comment type="caution">
    <text evidence="2">The sequence shown here is derived from an EMBL/GenBank/DDBJ whole genome shotgun (WGS) entry which is preliminary data.</text>
</comment>
<keyword evidence="3" id="KW-1185">Reference proteome</keyword>
<gene>
    <name evidence="2" type="ORF">PFLUV_G00190480</name>
</gene>
<keyword evidence="1" id="KW-0732">Signal</keyword>
<dbReference type="Proteomes" id="UP000465112">
    <property type="component" value="Chromosome 16"/>
</dbReference>
<name>A0A6A5DVJ3_PERFL</name>
<organism evidence="2 3">
    <name type="scientific">Perca fluviatilis</name>
    <name type="common">European perch</name>
    <dbReference type="NCBI Taxonomy" id="8168"/>
    <lineage>
        <taxon>Eukaryota</taxon>
        <taxon>Metazoa</taxon>
        <taxon>Chordata</taxon>
        <taxon>Craniata</taxon>
        <taxon>Vertebrata</taxon>
        <taxon>Euteleostomi</taxon>
        <taxon>Actinopterygii</taxon>
        <taxon>Neopterygii</taxon>
        <taxon>Teleostei</taxon>
        <taxon>Neoteleostei</taxon>
        <taxon>Acanthomorphata</taxon>
        <taxon>Eupercaria</taxon>
        <taxon>Perciformes</taxon>
        <taxon>Percoidei</taxon>
        <taxon>Percidae</taxon>
        <taxon>Percinae</taxon>
        <taxon>Perca</taxon>
    </lineage>
</organism>
<sequence length="122" mass="13096">MGFNRTLFIILSFFFIFLGSSVYISGRPVSYNTGNNRNISCDEERIGAENQYNVKDDTEKKISLGNISNIHISGTNHGCIGGRNNYTVTGQIAAKSNIGNVSNVTVGNNSGSIGSGNRINIS</sequence>
<proteinExistence type="predicted"/>
<evidence type="ECO:0000313" key="3">
    <source>
        <dbReference type="Proteomes" id="UP000465112"/>
    </source>
</evidence>
<evidence type="ECO:0000313" key="2">
    <source>
        <dbReference type="EMBL" id="KAF1378431.1"/>
    </source>
</evidence>